<accession>A0A918XG96</accession>
<dbReference type="CDD" id="cd18731">
    <property type="entry name" value="PIN_NgFitB-like"/>
    <property type="match status" value="1"/>
</dbReference>
<comment type="cofactor">
    <cofactor evidence="1 8">
        <name>Mg(2+)</name>
        <dbReference type="ChEBI" id="CHEBI:18420"/>
    </cofactor>
</comment>
<evidence type="ECO:0000256" key="2">
    <source>
        <dbReference type="ARBA" id="ARBA00022649"/>
    </source>
</evidence>
<evidence type="ECO:0000256" key="7">
    <source>
        <dbReference type="ARBA" id="ARBA00038093"/>
    </source>
</evidence>
<evidence type="ECO:0000313" key="11">
    <source>
        <dbReference type="Proteomes" id="UP000654947"/>
    </source>
</evidence>
<evidence type="ECO:0000256" key="3">
    <source>
        <dbReference type="ARBA" id="ARBA00022722"/>
    </source>
</evidence>
<evidence type="ECO:0000256" key="5">
    <source>
        <dbReference type="ARBA" id="ARBA00022801"/>
    </source>
</evidence>
<dbReference type="SUPFAM" id="SSF88723">
    <property type="entry name" value="PIN domain-like"/>
    <property type="match status" value="1"/>
</dbReference>
<comment type="function">
    <text evidence="8">Toxic component of a toxin-antitoxin (TA) system. An RNase.</text>
</comment>
<gene>
    <name evidence="10" type="primary">stbB</name>
    <name evidence="8" type="synonym">vapC</name>
    <name evidence="10" type="ORF">GCM10007147_32400</name>
</gene>
<dbReference type="GO" id="GO:0000287">
    <property type="term" value="F:magnesium ion binding"/>
    <property type="evidence" value="ECO:0007669"/>
    <property type="project" value="UniProtKB-UniRule"/>
</dbReference>
<dbReference type="AlphaFoldDB" id="A0A918XG96"/>
<feature type="binding site" evidence="8">
    <location>
        <position position="104"/>
    </location>
    <ligand>
        <name>Mg(2+)</name>
        <dbReference type="ChEBI" id="CHEBI:18420"/>
    </ligand>
</feature>
<dbReference type="InterPro" id="IPR002716">
    <property type="entry name" value="PIN_dom"/>
</dbReference>
<dbReference type="GO" id="GO:0090729">
    <property type="term" value="F:toxin activity"/>
    <property type="evidence" value="ECO:0007669"/>
    <property type="project" value="UniProtKB-KW"/>
</dbReference>
<dbReference type="Gene3D" id="3.40.50.1010">
    <property type="entry name" value="5'-nuclease"/>
    <property type="match status" value="1"/>
</dbReference>
<evidence type="ECO:0000256" key="8">
    <source>
        <dbReference type="HAMAP-Rule" id="MF_00265"/>
    </source>
</evidence>
<dbReference type="InterPro" id="IPR029060">
    <property type="entry name" value="PIN-like_dom_sf"/>
</dbReference>
<dbReference type="RefSeq" id="WP_017576668.1">
    <property type="nucleotide sequence ID" value="NZ_BMXL01000018.1"/>
</dbReference>
<keyword evidence="3 8" id="KW-0540">Nuclease</keyword>
<keyword evidence="8" id="KW-0800">Toxin</keyword>
<comment type="caution">
    <text evidence="10">The sequence shown here is derived from an EMBL/GenBank/DDBJ whole genome shotgun (WGS) entry which is preliminary data.</text>
</comment>
<dbReference type="EC" id="3.1.-.-" evidence="8"/>
<dbReference type="Pfam" id="PF01850">
    <property type="entry name" value="PIN"/>
    <property type="match status" value="1"/>
</dbReference>
<evidence type="ECO:0000256" key="4">
    <source>
        <dbReference type="ARBA" id="ARBA00022723"/>
    </source>
</evidence>
<keyword evidence="11" id="KW-1185">Reference proteome</keyword>
<dbReference type="InterPro" id="IPR050556">
    <property type="entry name" value="Type_II_TA_system_RNase"/>
</dbReference>
<evidence type="ECO:0000313" key="10">
    <source>
        <dbReference type="EMBL" id="GHD30523.1"/>
    </source>
</evidence>
<feature type="domain" description="PIN" evidence="9">
    <location>
        <begin position="2"/>
        <end position="130"/>
    </location>
</feature>
<dbReference type="InterPro" id="IPR022907">
    <property type="entry name" value="VapC_family"/>
</dbReference>
<dbReference type="Proteomes" id="UP000654947">
    <property type="component" value="Unassembled WGS sequence"/>
</dbReference>
<dbReference type="EMBL" id="BMXL01000018">
    <property type="protein sequence ID" value="GHD30523.1"/>
    <property type="molecule type" value="Genomic_DNA"/>
</dbReference>
<feature type="binding site" evidence="8">
    <location>
        <position position="5"/>
    </location>
    <ligand>
        <name>Mg(2+)</name>
        <dbReference type="ChEBI" id="CHEBI:18420"/>
    </ligand>
</feature>
<sequence>MIVLDTNVVSELFRPHPEPRVVAWLEALTDDVAITTITLAELLAGVRRLPGGRRREDLEAAIDGAVRPYRDTRSLLAFDEEAAAEYAEVLLARERAGLPIATADAQIASICRLHRAVCATRNTKDFTRTGVELVDPWLAP</sequence>
<keyword evidence="5 8" id="KW-0378">Hydrolase</keyword>
<dbReference type="GO" id="GO:0016787">
    <property type="term" value="F:hydrolase activity"/>
    <property type="evidence" value="ECO:0007669"/>
    <property type="project" value="UniProtKB-KW"/>
</dbReference>
<evidence type="ECO:0000256" key="6">
    <source>
        <dbReference type="ARBA" id="ARBA00022842"/>
    </source>
</evidence>
<evidence type="ECO:0000256" key="1">
    <source>
        <dbReference type="ARBA" id="ARBA00001946"/>
    </source>
</evidence>
<dbReference type="PANTHER" id="PTHR33653">
    <property type="entry name" value="RIBONUCLEASE VAPC2"/>
    <property type="match status" value="1"/>
</dbReference>
<dbReference type="GO" id="GO:0004540">
    <property type="term" value="F:RNA nuclease activity"/>
    <property type="evidence" value="ECO:0007669"/>
    <property type="project" value="InterPro"/>
</dbReference>
<organism evidence="10 11">
    <name type="scientific">Nocardiopsis kunsanensis</name>
    <dbReference type="NCBI Taxonomy" id="141693"/>
    <lineage>
        <taxon>Bacteria</taxon>
        <taxon>Bacillati</taxon>
        <taxon>Actinomycetota</taxon>
        <taxon>Actinomycetes</taxon>
        <taxon>Streptosporangiales</taxon>
        <taxon>Nocardiopsidaceae</taxon>
        <taxon>Nocardiopsis</taxon>
    </lineage>
</organism>
<keyword evidence="2 8" id="KW-1277">Toxin-antitoxin system</keyword>
<reference evidence="10 11" key="1">
    <citation type="journal article" date="2014" name="Int. J. Syst. Evol. Microbiol.">
        <title>Complete genome sequence of Corynebacterium casei LMG S-19264T (=DSM 44701T), isolated from a smear-ripened cheese.</title>
        <authorList>
            <consortium name="US DOE Joint Genome Institute (JGI-PGF)"/>
            <person name="Walter F."/>
            <person name="Albersmeier A."/>
            <person name="Kalinowski J."/>
            <person name="Ruckert C."/>
        </authorList>
    </citation>
    <scope>NUCLEOTIDE SEQUENCE [LARGE SCALE GENOMIC DNA]</scope>
    <source>
        <strain evidence="10 11">KCTC 19473</strain>
    </source>
</reference>
<protein>
    <recommendedName>
        <fullName evidence="8">Ribonuclease VapC</fullName>
        <shortName evidence="8">RNase VapC</shortName>
        <ecNumber evidence="8">3.1.-.-</ecNumber>
    </recommendedName>
    <alternativeName>
        <fullName evidence="8">Toxin VapC</fullName>
    </alternativeName>
</protein>
<dbReference type="HAMAP" id="MF_00265">
    <property type="entry name" value="VapC_Nob1"/>
    <property type="match status" value="1"/>
</dbReference>
<name>A0A918XG96_9ACTN</name>
<dbReference type="PANTHER" id="PTHR33653:SF1">
    <property type="entry name" value="RIBONUCLEASE VAPC2"/>
    <property type="match status" value="1"/>
</dbReference>
<comment type="similarity">
    <text evidence="7 8">Belongs to the PINc/VapC protein family.</text>
</comment>
<keyword evidence="4 8" id="KW-0479">Metal-binding</keyword>
<keyword evidence="6 8" id="KW-0460">Magnesium</keyword>
<proteinExistence type="inferred from homology"/>
<evidence type="ECO:0000259" key="9">
    <source>
        <dbReference type="Pfam" id="PF01850"/>
    </source>
</evidence>